<dbReference type="Pfam" id="PF02892">
    <property type="entry name" value="zf-BED"/>
    <property type="match status" value="1"/>
</dbReference>
<evidence type="ECO:0000256" key="12">
    <source>
        <dbReference type="ARBA" id="ARBA00049244"/>
    </source>
</evidence>
<dbReference type="EC" id="2.7.7.7" evidence="4"/>
<keyword evidence="10" id="KW-0238">DNA-binding</keyword>
<evidence type="ECO:0000256" key="13">
    <source>
        <dbReference type="ARBA" id="ARBA00054920"/>
    </source>
</evidence>
<evidence type="ECO:0000256" key="3">
    <source>
        <dbReference type="ARBA" id="ARBA00011738"/>
    </source>
</evidence>
<dbReference type="Pfam" id="PF05699">
    <property type="entry name" value="Dimer_Tnp_hAT"/>
    <property type="match status" value="1"/>
</dbReference>
<keyword evidence="7 16" id="KW-0863">Zinc-finger</keyword>
<dbReference type="InterPro" id="IPR007185">
    <property type="entry name" value="DNA_pol_a/d/e_bsu"/>
</dbReference>
<evidence type="ECO:0000313" key="19">
    <source>
        <dbReference type="EMBL" id="CAE6044407.1"/>
    </source>
</evidence>
<dbReference type="PANTHER" id="PTHR10416:SF0">
    <property type="entry name" value="DNA POLYMERASE DELTA SUBUNIT 2"/>
    <property type="match status" value="1"/>
</dbReference>
<protein>
    <recommendedName>
        <fullName evidence="15">DNA polymerase delta small subunit</fullName>
        <ecNumber evidence="4">2.7.7.7</ecNumber>
    </recommendedName>
</protein>
<comment type="similarity">
    <text evidence="2">Belongs to the DNA polymerase delta/II small subunit family.</text>
</comment>
<dbReference type="PROSITE" id="PS50808">
    <property type="entry name" value="ZF_BED"/>
    <property type="match status" value="1"/>
</dbReference>
<reference evidence="19" key="1">
    <citation type="submission" date="2021-01" db="EMBL/GenBank/DDBJ databases">
        <authorList>
            <person name="Bezrukov I."/>
        </authorList>
    </citation>
    <scope>NUCLEOTIDE SEQUENCE</scope>
</reference>
<keyword evidence="9" id="KW-0239">DNA-directed DNA polymerase</keyword>
<dbReference type="GO" id="GO:1902969">
    <property type="term" value="P:mitotic DNA replication"/>
    <property type="evidence" value="ECO:0007669"/>
    <property type="project" value="UniProtKB-ARBA"/>
</dbReference>
<name>A0A8S2AB33_ARAAE</name>
<feature type="compositionally biased region" description="Low complexity" evidence="17">
    <location>
        <begin position="563"/>
        <end position="579"/>
    </location>
</feature>
<dbReference type="Pfam" id="PF04042">
    <property type="entry name" value="DNA_pol_E_B"/>
    <property type="match status" value="1"/>
</dbReference>
<dbReference type="Gene3D" id="3.60.21.50">
    <property type="match status" value="1"/>
</dbReference>
<dbReference type="Pfam" id="PF14372">
    <property type="entry name" value="hAT-like_RNase-H"/>
    <property type="match status" value="1"/>
</dbReference>
<evidence type="ECO:0000256" key="1">
    <source>
        <dbReference type="ARBA" id="ARBA00004123"/>
    </source>
</evidence>
<evidence type="ECO:0000256" key="16">
    <source>
        <dbReference type="PROSITE-ProRule" id="PRU00027"/>
    </source>
</evidence>
<dbReference type="InterPro" id="IPR025525">
    <property type="entry name" value="hAT-like_transposase_RNase-H"/>
</dbReference>
<comment type="function">
    <text evidence="13">The function of the small subunit is not yet clear.</text>
</comment>
<comment type="catalytic activity">
    <reaction evidence="12">
        <text>DNA(n) + a 2'-deoxyribonucleoside 5'-triphosphate = DNA(n+1) + diphosphate</text>
        <dbReference type="Rhea" id="RHEA:22508"/>
        <dbReference type="Rhea" id="RHEA-COMP:17339"/>
        <dbReference type="Rhea" id="RHEA-COMP:17340"/>
        <dbReference type="ChEBI" id="CHEBI:33019"/>
        <dbReference type="ChEBI" id="CHEBI:61560"/>
        <dbReference type="ChEBI" id="CHEBI:173112"/>
        <dbReference type="EC" id="2.7.7.7"/>
    </reaction>
</comment>
<dbReference type="Pfam" id="PF18018">
    <property type="entry name" value="DNA_pol_D_N"/>
    <property type="match status" value="1"/>
</dbReference>
<dbReference type="InterPro" id="IPR036236">
    <property type="entry name" value="Znf_C2H2_sf"/>
</dbReference>
<keyword evidence="11" id="KW-0539">Nucleus</keyword>
<dbReference type="GO" id="GO:0006271">
    <property type="term" value="P:DNA strand elongation involved in DNA replication"/>
    <property type="evidence" value="ECO:0007669"/>
    <property type="project" value="TreeGrafter"/>
</dbReference>
<comment type="subcellular location">
    <subcellularLocation>
        <location evidence="1">Nucleus</location>
    </subcellularLocation>
</comment>
<dbReference type="GO" id="GO:0046983">
    <property type="term" value="F:protein dimerization activity"/>
    <property type="evidence" value="ECO:0007669"/>
    <property type="project" value="InterPro"/>
</dbReference>
<evidence type="ECO:0000256" key="11">
    <source>
        <dbReference type="ARBA" id="ARBA00023242"/>
    </source>
</evidence>
<feature type="region of interest" description="Disordered" evidence="17">
    <location>
        <begin position="1"/>
        <end position="58"/>
    </location>
</feature>
<evidence type="ECO:0000256" key="15">
    <source>
        <dbReference type="ARBA" id="ARBA00070341"/>
    </source>
</evidence>
<feature type="region of interest" description="Disordered" evidence="17">
    <location>
        <begin position="559"/>
        <end position="584"/>
    </location>
</feature>
<dbReference type="GO" id="GO:0043625">
    <property type="term" value="C:delta DNA polymerase complex"/>
    <property type="evidence" value="ECO:0007669"/>
    <property type="project" value="TreeGrafter"/>
</dbReference>
<dbReference type="InterPro" id="IPR012337">
    <property type="entry name" value="RNaseH-like_sf"/>
</dbReference>
<evidence type="ECO:0000256" key="5">
    <source>
        <dbReference type="ARBA" id="ARBA00022705"/>
    </source>
</evidence>
<evidence type="ECO:0000256" key="7">
    <source>
        <dbReference type="ARBA" id="ARBA00022771"/>
    </source>
</evidence>
<dbReference type="InterPro" id="IPR024826">
    <property type="entry name" value="DNA_pol_delta/II_ssu"/>
</dbReference>
<comment type="subunit">
    <text evidence="3">Homodimer.</text>
</comment>
<evidence type="ECO:0000256" key="8">
    <source>
        <dbReference type="ARBA" id="ARBA00022833"/>
    </source>
</evidence>
<dbReference type="EMBL" id="LR999454">
    <property type="protein sequence ID" value="CAE6044407.1"/>
    <property type="molecule type" value="Genomic_DNA"/>
</dbReference>
<organism evidence="19 20">
    <name type="scientific">Arabidopsis arenosa</name>
    <name type="common">Sand rock-cress</name>
    <name type="synonym">Cardaminopsis arenosa</name>
    <dbReference type="NCBI Taxonomy" id="38785"/>
    <lineage>
        <taxon>Eukaryota</taxon>
        <taxon>Viridiplantae</taxon>
        <taxon>Streptophyta</taxon>
        <taxon>Embryophyta</taxon>
        <taxon>Tracheophyta</taxon>
        <taxon>Spermatophyta</taxon>
        <taxon>Magnoliopsida</taxon>
        <taxon>eudicotyledons</taxon>
        <taxon>Gunneridae</taxon>
        <taxon>Pentapetalae</taxon>
        <taxon>rosids</taxon>
        <taxon>malvids</taxon>
        <taxon>Brassicales</taxon>
        <taxon>Brassicaceae</taxon>
        <taxon>Camelineae</taxon>
        <taxon>Arabidopsis</taxon>
    </lineage>
</organism>
<dbReference type="SMART" id="SM00614">
    <property type="entry name" value="ZnF_BED"/>
    <property type="match status" value="1"/>
</dbReference>
<dbReference type="InterPro" id="IPR003656">
    <property type="entry name" value="Znf_BED"/>
</dbReference>
<dbReference type="GO" id="GO:0008270">
    <property type="term" value="F:zinc ion binding"/>
    <property type="evidence" value="ECO:0007669"/>
    <property type="project" value="UniProtKB-KW"/>
</dbReference>
<keyword evidence="5" id="KW-0235">DNA replication</keyword>
<evidence type="ECO:0000256" key="6">
    <source>
        <dbReference type="ARBA" id="ARBA00022723"/>
    </source>
</evidence>
<dbReference type="FunFam" id="3.60.21.50:FF:000002">
    <property type="entry name" value="DNA polymerase delta small subunit"/>
    <property type="match status" value="1"/>
</dbReference>
<feature type="compositionally biased region" description="Acidic residues" evidence="17">
    <location>
        <begin position="10"/>
        <end position="26"/>
    </location>
</feature>
<dbReference type="SUPFAM" id="SSF57667">
    <property type="entry name" value="beta-beta-alpha zinc fingers"/>
    <property type="match status" value="1"/>
</dbReference>
<dbReference type="InterPro" id="IPR041863">
    <property type="entry name" value="PolD2_C"/>
</dbReference>
<dbReference type="CDD" id="cd07387">
    <property type="entry name" value="MPP_PolD2_C"/>
    <property type="match status" value="1"/>
</dbReference>
<proteinExistence type="inferred from homology"/>
<dbReference type="Proteomes" id="UP000682877">
    <property type="component" value="Chromosome 4"/>
</dbReference>
<evidence type="ECO:0000313" key="20">
    <source>
        <dbReference type="Proteomes" id="UP000682877"/>
    </source>
</evidence>
<keyword evidence="9" id="KW-0548">Nucleotidyltransferase</keyword>
<evidence type="ECO:0000256" key="2">
    <source>
        <dbReference type="ARBA" id="ARBA00006035"/>
    </source>
</evidence>
<feature type="domain" description="BED-type" evidence="18">
    <location>
        <begin position="56"/>
        <end position="109"/>
    </location>
</feature>
<dbReference type="AlphaFoldDB" id="A0A8S2AB33"/>
<comment type="subunit">
    <text evidence="14">Heterodimer with subunits of 125 kDa and 50 kDa.</text>
</comment>
<accession>A0A8S2AB33</accession>
<evidence type="ECO:0000256" key="14">
    <source>
        <dbReference type="ARBA" id="ARBA00063201"/>
    </source>
</evidence>
<keyword evidence="9" id="KW-0808">Transferase</keyword>
<evidence type="ECO:0000259" key="18">
    <source>
        <dbReference type="PROSITE" id="PS50808"/>
    </source>
</evidence>
<evidence type="ECO:0000256" key="10">
    <source>
        <dbReference type="ARBA" id="ARBA00023125"/>
    </source>
</evidence>
<dbReference type="GO" id="GO:0003887">
    <property type="term" value="F:DNA-directed DNA polymerase activity"/>
    <property type="evidence" value="ECO:0007669"/>
    <property type="project" value="UniProtKB-KW"/>
</dbReference>
<dbReference type="Gene3D" id="2.40.50.430">
    <property type="match status" value="1"/>
</dbReference>
<evidence type="ECO:0000256" key="4">
    <source>
        <dbReference type="ARBA" id="ARBA00012417"/>
    </source>
</evidence>
<evidence type="ECO:0000256" key="9">
    <source>
        <dbReference type="ARBA" id="ARBA00022932"/>
    </source>
</evidence>
<keyword evidence="20" id="KW-1185">Reference proteome</keyword>
<dbReference type="InterPro" id="IPR040663">
    <property type="entry name" value="DNA_pol_D_N"/>
</dbReference>
<dbReference type="InterPro" id="IPR008906">
    <property type="entry name" value="HATC_C_dom"/>
</dbReference>
<dbReference type="FunFam" id="2.40.50.430:FF:000001">
    <property type="entry name" value="DNA polymerase delta subunit 2"/>
    <property type="match status" value="1"/>
</dbReference>
<evidence type="ECO:0000256" key="17">
    <source>
        <dbReference type="SAM" id="MobiDB-lite"/>
    </source>
</evidence>
<dbReference type="PANTHER" id="PTHR10416">
    <property type="entry name" value="DNA POLYMERASE DELTA SUBUNIT 2"/>
    <property type="match status" value="1"/>
</dbReference>
<keyword evidence="8" id="KW-0862">Zinc</keyword>
<dbReference type="GO" id="GO:0003677">
    <property type="term" value="F:DNA binding"/>
    <property type="evidence" value="ECO:0007669"/>
    <property type="project" value="UniProtKB-KW"/>
</dbReference>
<sequence length="1180" mass="134008">MEFPNQNEEYGNEEAYDEGIETEDGGSPENASKRKEVPKSADSSVRGSRAKKKNPSTRSWVWEHYTREPDNRNICRCHYCGRSMACATANGTTCLKNHLEICKEYQAWIESNQGQQHVLHREGEGDDESSKLKLSKCSESVFREASNEMLVLGELPLSFIESLAWKHFCSKVKLYKPHSRRTATRDIVEMYVRKKEAMMKLLKSNKQRVSLTTDIWVAPTTGASYMVITAHFIDASWQLRKLTIGFKHISDHTGTTICCVLLECLAEWGIRKVFTITVDNATANTNAMEKFVEAFCLQGIDALVLGGELLHLRCCAHILNLVVKDGLGEVENSVSAIRNAVQYVRSSSRRLESFEHKVDSGKMTRGSLSLDCKTRWNSTYLMLTRALKFRSAFDRMENEDKLYNDYFNVEVSEGKTRIGPPSVNDWDEVERLVKFLVIFYNSTLVVSASSTVNSYKCYNEIVTIQKNLISLKENPDKELKVKAEAMKDKFDKYWGGLKKINKLLIIASVFDPRNKMKFAGYCFDMLYGKDSPESKEVYESVYNVLKDLFDEYNRAVTRTGTASSSQSSQSQNHSRNNSQDTDKMDFDVDGYERMDMAYSEMVKETGFQDSSTELELYLKEKIEIPKANPLGIQFDVLGWWRINSAKYPVLSTLAKDLLAMQVSSVASESAFSTSNRILDPFRSCLTHYMVEVLMCTEQWLKCEIRINERGVVTCQQMLADLELQDDLQKVVRFFPAMEAMEIDSEKIHERKHSDYNSLQDERFEIQKEMYRGQQYSQIYFARLHLMRTLLYSLAPTWKPHLPVCKVLGLEKGKECIIVGTLFKHMKLKPCVLDEYSKERSVTPLVKPHNFMHPDDNLILEDESGRVKLAGSALSPAIYVTGVVVALHGKETNAGEFFVEYVLEAGLPPQIERPIDLQDDKYVVLLSGLCIGSKSANPLQFQLLVDHITGHLGDEEEQGLAAQIVHVVIAGNSVEFPRKLINGQNLASKDQSTLYEPIKELDIMLNQIAAGVSVDIMPGTNDPANFALPQQPLNRCLFPGSSPYNTFRSCTNPHSFDLDNIRFLGTSGQNIDDLDKYSEAKSKLDFVERTLRWRHLAPTAPNTLGCYPFTDRDPFLIETCPHVYFVGNQEKYDNRLLKGSEGQLVRLICIPKFCETGIAVAVNLRNLECHTLSFSTQINQS</sequence>
<gene>
    <name evidence="19" type="ORF">AARE701A_LOCUS11181</name>
</gene>
<keyword evidence="6" id="KW-0479">Metal-binding</keyword>
<dbReference type="SUPFAM" id="SSF53098">
    <property type="entry name" value="Ribonuclease H-like"/>
    <property type="match status" value="1"/>
</dbReference>